<protein>
    <submittedName>
        <fullName evidence="1">Uncharacterized protein</fullName>
    </submittedName>
</protein>
<comment type="caution">
    <text evidence="1">The sequence shown here is derived from an EMBL/GenBank/DDBJ whole genome shotgun (WGS) entry which is preliminary data.</text>
</comment>
<dbReference type="AlphaFoldDB" id="A0A0F9B9H3"/>
<name>A0A0F9B9H3_9ZZZZ</name>
<evidence type="ECO:0000313" key="1">
    <source>
        <dbReference type="EMBL" id="KKL18609.1"/>
    </source>
</evidence>
<gene>
    <name evidence="1" type="ORF">LCGC14_2473830</name>
</gene>
<dbReference type="EMBL" id="LAZR01038805">
    <property type="protein sequence ID" value="KKL18609.1"/>
    <property type="molecule type" value="Genomic_DNA"/>
</dbReference>
<accession>A0A0F9B9H3</accession>
<proteinExistence type="predicted"/>
<sequence length="83" mass="8896">MNQAEMDTLGEIREKLGAVDERTKATHAIVEKSEKHLGKLNDRTRSLESWRSWITGGGATALGLLGALSLPPVREAIANALGS</sequence>
<reference evidence="1" key="1">
    <citation type="journal article" date="2015" name="Nature">
        <title>Complex archaea that bridge the gap between prokaryotes and eukaryotes.</title>
        <authorList>
            <person name="Spang A."/>
            <person name="Saw J.H."/>
            <person name="Jorgensen S.L."/>
            <person name="Zaremba-Niedzwiedzka K."/>
            <person name="Martijn J."/>
            <person name="Lind A.E."/>
            <person name="van Eijk R."/>
            <person name="Schleper C."/>
            <person name="Guy L."/>
            <person name="Ettema T.J."/>
        </authorList>
    </citation>
    <scope>NUCLEOTIDE SEQUENCE</scope>
</reference>
<organism evidence="1">
    <name type="scientific">marine sediment metagenome</name>
    <dbReference type="NCBI Taxonomy" id="412755"/>
    <lineage>
        <taxon>unclassified sequences</taxon>
        <taxon>metagenomes</taxon>
        <taxon>ecological metagenomes</taxon>
    </lineage>
</organism>